<dbReference type="Proteomes" id="UP000001169">
    <property type="component" value="Plasmid pNG700"/>
</dbReference>
<evidence type="ECO:0000313" key="5">
    <source>
        <dbReference type="EMBL" id="AAV44993.1"/>
    </source>
</evidence>
<keyword evidence="3" id="KW-0949">S-adenosyl-L-methionine</keyword>
<dbReference type="EnsemblBacteria" id="AAV44993">
    <property type="protein sequence ID" value="AAV44993"/>
    <property type="gene ID" value="pNG7297"/>
</dbReference>
<dbReference type="EMBL" id="AY596296">
    <property type="protein sequence ID" value="AAV44993.1"/>
    <property type="molecule type" value="Genomic_DNA"/>
</dbReference>
<keyword evidence="5" id="KW-0614">Plasmid</keyword>
<gene>
    <name evidence="5" type="primary">tehB</name>
    <name evidence="5" type="ordered locus">pNG7297</name>
</gene>
<dbReference type="SUPFAM" id="SSF53335">
    <property type="entry name" value="S-adenosyl-L-methionine-dependent methyltransferases"/>
    <property type="match status" value="1"/>
</dbReference>
<dbReference type="PANTHER" id="PTHR43464:SF19">
    <property type="entry name" value="UBIQUINONE BIOSYNTHESIS O-METHYLTRANSFERASE, MITOCHONDRIAL"/>
    <property type="match status" value="1"/>
</dbReference>
<keyword evidence="1" id="KW-0489">Methyltransferase</keyword>
<dbReference type="HOGENOM" id="CLU_056435_5_3_2"/>
<keyword evidence="2" id="KW-0808">Transferase</keyword>
<evidence type="ECO:0000259" key="4">
    <source>
        <dbReference type="Pfam" id="PF13649"/>
    </source>
</evidence>
<dbReference type="InterPro" id="IPR029063">
    <property type="entry name" value="SAM-dependent_MTases_sf"/>
</dbReference>
<dbReference type="CDD" id="cd02440">
    <property type="entry name" value="AdoMet_MTases"/>
    <property type="match status" value="1"/>
</dbReference>
<dbReference type="AlphaFoldDB" id="Q5V659"/>
<feature type="domain" description="Methyltransferase" evidence="4">
    <location>
        <begin position="45"/>
        <end position="119"/>
    </location>
</feature>
<evidence type="ECO:0000256" key="1">
    <source>
        <dbReference type="ARBA" id="ARBA00022603"/>
    </source>
</evidence>
<accession>Q5V659</accession>
<proteinExistence type="predicted"/>
<organism evidence="5 6">
    <name type="scientific">Haloarcula marismortui (strain ATCC 43049 / DSM 3752 / JCM 8966 / VKM B-1809)</name>
    <name type="common">Halobacterium marismortui</name>
    <dbReference type="NCBI Taxonomy" id="272569"/>
    <lineage>
        <taxon>Archaea</taxon>
        <taxon>Methanobacteriati</taxon>
        <taxon>Methanobacteriota</taxon>
        <taxon>Stenosarchaea group</taxon>
        <taxon>Halobacteria</taxon>
        <taxon>Halobacteriales</taxon>
        <taxon>Haloarculaceae</taxon>
        <taxon>Haloarcula</taxon>
    </lineage>
</organism>
<keyword evidence="6" id="KW-1185">Reference proteome</keyword>
<evidence type="ECO:0000256" key="3">
    <source>
        <dbReference type="ARBA" id="ARBA00022691"/>
    </source>
</evidence>
<dbReference type="PATRIC" id="fig|272569.17.peg.725"/>
<reference evidence="5 6" key="1">
    <citation type="journal article" date="2004" name="Genome Res.">
        <title>Genome sequence of Haloarcula marismortui: a halophilic archaeon from the Dead Sea.</title>
        <authorList>
            <person name="Baliga N.S."/>
            <person name="Bonneau R."/>
            <person name="Facciotti M.T."/>
            <person name="Pan M."/>
            <person name="Glusman G."/>
            <person name="Deutsch E.W."/>
            <person name="Shannon P."/>
            <person name="Chiu Y."/>
            <person name="Weng R.S."/>
            <person name="Gan R.R."/>
            <person name="Hung P."/>
            <person name="Date S.V."/>
            <person name="Marcotte E."/>
            <person name="Hood L."/>
            <person name="Ng W.V."/>
        </authorList>
    </citation>
    <scope>NUCLEOTIDE SEQUENCE [LARGE SCALE GENOMIC DNA]</scope>
    <source>
        <strain evidence="6">ATCC 43049 / DSM 3752 / JCM 8966 / VKM B-1809</strain>
        <plasmid evidence="6">Plasmid pNG700</plasmid>
    </source>
</reference>
<sequence length="209" mass="22931">MSWRVVTGAMTTWDERYRTGTYPQRPDPHPVLERYLPTFPPGRALDIATGTGRNALPVAAAGYRVDAVDQSRAGLQIARENARAAGVEGDIEWLQADLESFAYPASTYDVITISFYRPVDRLPDIIEALADGGCLFIQHHLRTTDDVDGGPSGDRYRFASNELLRAGLGLTVLHYDERTTTTDGTTAATAQLVARKTQGGRQSYPDISE</sequence>
<dbReference type="Pfam" id="PF13649">
    <property type="entry name" value="Methyltransf_25"/>
    <property type="match status" value="1"/>
</dbReference>
<dbReference type="GO" id="GO:0008168">
    <property type="term" value="F:methyltransferase activity"/>
    <property type="evidence" value="ECO:0007669"/>
    <property type="project" value="UniProtKB-KW"/>
</dbReference>
<dbReference type="InterPro" id="IPR041698">
    <property type="entry name" value="Methyltransf_25"/>
</dbReference>
<name>Q5V659_HALMA</name>
<protein>
    <submittedName>
        <fullName evidence="5">Tellurite resistance protein</fullName>
    </submittedName>
</protein>
<dbReference type="PANTHER" id="PTHR43464">
    <property type="entry name" value="METHYLTRANSFERASE"/>
    <property type="match status" value="1"/>
</dbReference>
<evidence type="ECO:0000313" key="6">
    <source>
        <dbReference type="Proteomes" id="UP000001169"/>
    </source>
</evidence>
<dbReference type="KEGG" id="hma:pNG7297"/>
<evidence type="ECO:0000256" key="2">
    <source>
        <dbReference type="ARBA" id="ARBA00022679"/>
    </source>
</evidence>
<geneLocation type="plasmid" evidence="5 6">
    <name>pNG700</name>
</geneLocation>
<dbReference type="Gene3D" id="3.40.50.150">
    <property type="entry name" value="Vaccinia Virus protein VP39"/>
    <property type="match status" value="1"/>
</dbReference>
<dbReference type="GO" id="GO:0032259">
    <property type="term" value="P:methylation"/>
    <property type="evidence" value="ECO:0007669"/>
    <property type="project" value="UniProtKB-KW"/>
</dbReference>